<dbReference type="InterPro" id="IPR025164">
    <property type="entry name" value="Toastrack_DUF4097"/>
</dbReference>
<keyword evidence="2" id="KW-0472">Membrane</keyword>
<comment type="caution">
    <text evidence="4">The sequence shown here is derived from an EMBL/GenBank/DDBJ whole genome shotgun (WGS) entry which is preliminary data.</text>
</comment>
<keyword evidence="2" id="KW-1133">Transmembrane helix</keyword>
<keyword evidence="5" id="KW-1185">Reference proteome</keyword>
<dbReference type="EMBL" id="BAABLN010000003">
    <property type="protein sequence ID" value="GAA4690790.1"/>
    <property type="molecule type" value="Genomic_DNA"/>
</dbReference>
<dbReference type="RefSeq" id="WP_345310430.1">
    <property type="nucleotide sequence ID" value="NZ_BAABLN010000003.1"/>
</dbReference>
<feature type="compositionally biased region" description="Low complexity" evidence="1">
    <location>
        <begin position="304"/>
        <end position="329"/>
    </location>
</feature>
<sequence length="406" mass="42715">MSTQFPPSQPDGAPHGSPDPSPDRARQSAPTAGPHPTNPPISRGQRRGWNTATGIIGGLCALSLLVGGAGAAAAAVMTQERSDTWTASSDASRIEVDAQSANVHVVTSPTAEHVAVEWQEIGWGLDDQRSPREADGVIRVAAPEQSSRWNGGINNIRITVPEDDSLASLDLRATHGIVDISGAFDRVDLSSDYGSLSGHSVKAKELGARTVNGQVLLDGVEVSDRLDAHTRNGLTSVRVSGTAPKQTSVTAENGVYELKLPTADYWYPANSQQSFADPRSPETVTPEWSRHNGSFDSSFDDYDAAPSPAVSPSTTAGGSPSASPSTGASNTPGAAPSNSARDRSGFVTAWSSQEACASAPGDRPCLFVAGEPVSSQDSADMRYWREQWNSAYDDAMTNDPWNDVDN</sequence>
<proteinExistence type="predicted"/>
<evidence type="ECO:0000256" key="1">
    <source>
        <dbReference type="SAM" id="MobiDB-lite"/>
    </source>
</evidence>
<evidence type="ECO:0000313" key="4">
    <source>
        <dbReference type="EMBL" id="GAA4690790.1"/>
    </source>
</evidence>
<protein>
    <recommendedName>
        <fullName evidence="3">DUF4097 domain-containing protein</fullName>
    </recommendedName>
</protein>
<feature type="region of interest" description="Disordered" evidence="1">
    <location>
        <begin position="271"/>
        <end position="345"/>
    </location>
</feature>
<dbReference type="Pfam" id="PF13349">
    <property type="entry name" value="DUF4097"/>
    <property type="match status" value="1"/>
</dbReference>
<feature type="domain" description="DUF4097" evidence="3">
    <location>
        <begin position="92"/>
        <end position="237"/>
    </location>
</feature>
<dbReference type="Proteomes" id="UP001501446">
    <property type="component" value="Unassembled WGS sequence"/>
</dbReference>
<gene>
    <name evidence="4" type="ORF">GCM10025781_04610</name>
</gene>
<feature type="transmembrane region" description="Helical" evidence="2">
    <location>
        <begin position="52"/>
        <end position="77"/>
    </location>
</feature>
<organism evidence="4 5">
    <name type="scientific">Kocuria gwangalliensis</name>
    <dbReference type="NCBI Taxonomy" id="501592"/>
    <lineage>
        <taxon>Bacteria</taxon>
        <taxon>Bacillati</taxon>
        <taxon>Actinomycetota</taxon>
        <taxon>Actinomycetes</taxon>
        <taxon>Micrococcales</taxon>
        <taxon>Micrococcaceae</taxon>
        <taxon>Kocuria</taxon>
    </lineage>
</organism>
<reference evidence="5" key="1">
    <citation type="journal article" date="2019" name="Int. J. Syst. Evol. Microbiol.">
        <title>The Global Catalogue of Microorganisms (GCM) 10K type strain sequencing project: providing services to taxonomists for standard genome sequencing and annotation.</title>
        <authorList>
            <consortium name="The Broad Institute Genomics Platform"/>
            <consortium name="The Broad Institute Genome Sequencing Center for Infectious Disease"/>
            <person name="Wu L."/>
            <person name="Ma J."/>
        </authorList>
    </citation>
    <scope>NUCLEOTIDE SEQUENCE [LARGE SCALE GENOMIC DNA]</scope>
    <source>
        <strain evidence="5">JCM 18958</strain>
    </source>
</reference>
<evidence type="ECO:0000259" key="3">
    <source>
        <dbReference type="Pfam" id="PF13349"/>
    </source>
</evidence>
<evidence type="ECO:0000256" key="2">
    <source>
        <dbReference type="SAM" id="Phobius"/>
    </source>
</evidence>
<feature type="compositionally biased region" description="Polar residues" evidence="1">
    <location>
        <begin position="330"/>
        <end position="339"/>
    </location>
</feature>
<name>A0ABP8WLV8_9MICC</name>
<keyword evidence="2" id="KW-0812">Transmembrane</keyword>
<accession>A0ABP8WLV8</accession>
<evidence type="ECO:0000313" key="5">
    <source>
        <dbReference type="Proteomes" id="UP001501446"/>
    </source>
</evidence>
<feature type="region of interest" description="Disordered" evidence="1">
    <location>
        <begin position="1"/>
        <end position="49"/>
    </location>
</feature>